<evidence type="ECO:0000256" key="7">
    <source>
        <dbReference type="ARBA" id="ARBA00023049"/>
    </source>
</evidence>
<evidence type="ECO:0000313" key="11">
    <source>
        <dbReference type="EMBL" id="TKR69938.1"/>
    </source>
</evidence>
<organism evidence="11 12">
    <name type="scientific">Steinernema carpocapsae</name>
    <name type="common">Entomopathogenic nematode</name>
    <dbReference type="NCBI Taxonomy" id="34508"/>
    <lineage>
        <taxon>Eukaryota</taxon>
        <taxon>Metazoa</taxon>
        <taxon>Ecdysozoa</taxon>
        <taxon>Nematoda</taxon>
        <taxon>Chromadorea</taxon>
        <taxon>Rhabditida</taxon>
        <taxon>Tylenchina</taxon>
        <taxon>Panagrolaimomorpha</taxon>
        <taxon>Strongyloidoidea</taxon>
        <taxon>Steinernematidae</taxon>
        <taxon>Steinernema</taxon>
    </lineage>
</organism>
<dbReference type="InterPro" id="IPR011765">
    <property type="entry name" value="Pept_M16_N"/>
</dbReference>
<evidence type="ECO:0008006" key="13">
    <source>
        <dbReference type="Google" id="ProtNLM"/>
    </source>
</evidence>
<dbReference type="GO" id="GO:0005829">
    <property type="term" value="C:cytosol"/>
    <property type="evidence" value="ECO:0007669"/>
    <property type="project" value="TreeGrafter"/>
</dbReference>
<dbReference type="PANTHER" id="PTHR43690:SF18">
    <property type="entry name" value="INSULIN-DEGRADING ENZYME-RELATED"/>
    <property type="match status" value="1"/>
</dbReference>
<dbReference type="GO" id="GO:0004222">
    <property type="term" value="F:metalloendopeptidase activity"/>
    <property type="evidence" value="ECO:0007669"/>
    <property type="project" value="TreeGrafter"/>
</dbReference>
<dbReference type="STRING" id="34508.A0A4U5MKI8"/>
<dbReference type="Pfam" id="PF00675">
    <property type="entry name" value="Peptidase_M16"/>
    <property type="match status" value="1"/>
</dbReference>
<keyword evidence="7" id="KW-0482">Metalloprotease</keyword>
<name>A0A4U5MKI8_STECR</name>
<comment type="caution">
    <text evidence="11">The sequence shown here is derived from an EMBL/GenBank/DDBJ whole genome shotgun (WGS) entry which is preliminary data.</text>
</comment>
<sequence>MGNTESSPADDGASFTEIVARFDDITKPLTDEAEYRGLELANGMRILLATDPKVTQSEAYMSVNVGDLMDPVELVGLANLCKKMLFLASKKYPEENSFRKFLAEHGGSTRCWSNYDTTNSFFEVGSDYLKEALDRWIQFFADPLLAEDSVEREINGLDNEFQSYYNIDYWRVDQIQHVMATPDHDWGKPPTANKRTLMDIPAKNGIDVKEGLKKFYEKHYSANLMTCLIVDKRPLDELEKLIEESDFCKVVDKNLDRKIWEEKPYGPDQLGHRVDVVPIRDTKELQVHIPVDDLSQHKSNPFHYVSHLIFNQHDGGFHAELKKRGWVNAREYANGWIHSKARGIAFLTATISLTDEGLQHVEEIIELFFHLVGSIKASGVQQWLHDELANIGKIKFSYSEQNSHFHVRRTLAKRLHTVPFKNVLSMGELIEEFNPELIQDLLGQLTPQNMNYFVICKEAESLKNLVKEEHLGALYKKAKIDEYWMERFEKALVTRHEAFHLPEKNEFVPSRFDMKPRDCEFTDVPKIIHNDDFLRTWFVQNDDNLPKATIFILLRIPKTDTDPVNRLMTRIFAECFNQSISSETGYLKDLGMWSHIFTGDHGTQIYLTGFDDKLPTFIKSEIQKFRAFKVDEKSFNVALESITQSFKNFGVNAPFDHAWDSISHILNEQKFSISDYQAACDNITFNKLNAFIPQLWEAFHVEILGYGNLTQSELLDLSQEVTRTLKGSKPVLPPYSSELQGTRQLKIKEGTFCGYEIDQDSHDDSCLIMHLQIGPMEIRTQALLELFDQMVEHPIDDALRHKEQLGAMVHAFTYNKNGVLNLQINVEGGFDVRYVNERIEAFLKDFRATIINMTDKEFSNHIEALTVKLLNERENRIRLAWAIWSEICNGHFMFKRREILAKELKTISKEDVLKFYDEKISAESTLRQKLSVRVRSTTKKGKIPEGHVFEEDDKEILIKNIEQFKSTLEAYPLPQPATINVPRLGQ</sequence>
<dbReference type="EMBL" id="AZBU02000007">
    <property type="protein sequence ID" value="TKR69938.1"/>
    <property type="molecule type" value="Genomic_DNA"/>
</dbReference>
<evidence type="ECO:0000259" key="8">
    <source>
        <dbReference type="Pfam" id="PF00675"/>
    </source>
</evidence>
<evidence type="ECO:0000256" key="3">
    <source>
        <dbReference type="ARBA" id="ARBA00022670"/>
    </source>
</evidence>
<dbReference type="Proteomes" id="UP000298663">
    <property type="component" value="Unassembled WGS sequence"/>
</dbReference>
<dbReference type="InterPro" id="IPR007863">
    <property type="entry name" value="Peptidase_M16_C"/>
</dbReference>
<evidence type="ECO:0000313" key="12">
    <source>
        <dbReference type="Proteomes" id="UP000298663"/>
    </source>
</evidence>
<keyword evidence="4" id="KW-0479">Metal-binding</keyword>
<comment type="similarity">
    <text evidence="2">Belongs to the peptidase M16 family.</text>
</comment>
<reference evidence="11 12" key="1">
    <citation type="journal article" date="2015" name="Genome Biol.">
        <title>Comparative genomics of Steinernema reveals deeply conserved gene regulatory networks.</title>
        <authorList>
            <person name="Dillman A.R."/>
            <person name="Macchietto M."/>
            <person name="Porter C.F."/>
            <person name="Rogers A."/>
            <person name="Williams B."/>
            <person name="Antoshechkin I."/>
            <person name="Lee M.M."/>
            <person name="Goodwin Z."/>
            <person name="Lu X."/>
            <person name="Lewis E.E."/>
            <person name="Goodrich-Blair H."/>
            <person name="Stock S.P."/>
            <person name="Adams B.J."/>
            <person name="Sternberg P.W."/>
            <person name="Mortazavi A."/>
        </authorList>
    </citation>
    <scope>NUCLEOTIDE SEQUENCE [LARGE SCALE GENOMIC DNA]</scope>
    <source>
        <strain evidence="11 12">ALL</strain>
    </source>
</reference>
<evidence type="ECO:0000259" key="9">
    <source>
        <dbReference type="Pfam" id="PF05193"/>
    </source>
</evidence>
<dbReference type="InterPro" id="IPR032632">
    <property type="entry name" value="Peptidase_M16_M"/>
</dbReference>
<dbReference type="FunFam" id="3.30.830.10:FF:000012">
    <property type="entry name" value="Protease 3"/>
    <property type="match status" value="1"/>
</dbReference>
<dbReference type="PANTHER" id="PTHR43690">
    <property type="entry name" value="NARDILYSIN"/>
    <property type="match status" value="1"/>
</dbReference>
<feature type="domain" description="Peptidase M16 C-terminal" evidence="9">
    <location>
        <begin position="682"/>
        <end position="865"/>
    </location>
</feature>
<evidence type="ECO:0000256" key="6">
    <source>
        <dbReference type="ARBA" id="ARBA00022833"/>
    </source>
</evidence>
<dbReference type="InterPro" id="IPR050626">
    <property type="entry name" value="Peptidase_M16"/>
</dbReference>
<feature type="domain" description="Peptidase M16 C-terminal" evidence="9">
    <location>
        <begin position="210"/>
        <end position="389"/>
    </location>
</feature>
<feature type="domain" description="Peptidase M16 middle/third" evidence="10">
    <location>
        <begin position="396"/>
        <end position="676"/>
    </location>
</feature>
<feature type="domain" description="Peptidase M16 N-terminal" evidence="8">
    <location>
        <begin position="45"/>
        <end position="163"/>
    </location>
</feature>
<evidence type="ECO:0000259" key="10">
    <source>
        <dbReference type="Pfam" id="PF16187"/>
    </source>
</evidence>
<dbReference type="OrthoDB" id="7784541at2759"/>
<dbReference type="GO" id="GO:0005739">
    <property type="term" value="C:mitochondrion"/>
    <property type="evidence" value="ECO:0007669"/>
    <property type="project" value="TreeGrafter"/>
</dbReference>
<evidence type="ECO:0000256" key="2">
    <source>
        <dbReference type="ARBA" id="ARBA00007261"/>
    </source>
</evidence>
<evidence type="ECO:0000256" key="1">
    <source>
        <dbReference type="ARBA" id="ARBA00001947"/>
    </source>
</evidence>
<proteinExistence type="inferred from homology"/>
<evidence type="ECO:0000256" key="5">
    <source>
        <dbReference type="ARBA" id="ARBA00022801"/>
    </source>
</evidence>
<dbReference type="GO" id="GO:0046872">
    <property type="term" value="F:metal ion binding"/>
    <property type="evidence" value="ECO:0007669"/>
    <property type="project" value="UniProtKB-KW"/>
</dbReference>
<reference evidence="11 12" key="2">
    <citation type="journal article" date="2019" name="G3 (Bethesda)">
        <title>Hybrid Assembly of the Genome of the Entomopathogenic Nematode Steinernema carpocapsae Identifies the X-Chromosome.</title>
        <authorList>
            <person name="Serra L."/>
            <person name="Macchietto M."/>
            <person name="Macias-Munoz A."/>
            <person name="McGill C.J."/>
            <person name="Rodriguez I.M."/>
            <person name="Rodriguez B."/>
            <person name="Murad R."/>
            <person name="Mortazavi A."/>
        </authorList>
    </citation>
    <scope>NUCLEOTIDE SEQUENCE [LARGE SCALE GENOMIC DNA]</scope>
    <source>
        <strain evidence="11 12">ALL</strain>
    </source>
</reference>
<dbReference type="Gene3D" id="3.30.830.10">
    <property type="entry name" value="Metalloenzyme, LuxS/M16 peptidase-like"/>
    <property type="match status" value="4"/>
</dbReference>
<evidence type="ECO:0000256" key="4">
    <source>
        <dbReference type="ARBA" id="ARBA00022723"/>
    </source>
</evidence>
<comment type="cofactor">
    <cofactor evidence="1">
        <name>Zn(2+)</name>
        <dbReference type="ChEBI" id="CHEBI:29105"/>
    </cofactor>
</comment>
<dbReference type="FunFam" id="3.30.830.10:FF:000005">
    <property type="entry name" value="nardilysin isoform X1"/>
    <property type="match status" value="1"/>
</dbReference>
<dbReference type="Pfam" id="PF05193">
    <property type="entry name" value="Peptidase_M16_C"/>
    <property type="match status" value="2"/>
</dbReference>
<dbReference type="GO" id="GO:0043171">
    <property type="term" value="P:peptide catabolic process"/>
    <property type="evidence" value="ECO:0007669"/>
    <property type="project" value="TreeGrafter"/>
</dbReference>
<dbReference type="GO" id="GO:0051603">
    <property type="term" value="P:proteolysis involved in protein catabolic process"/>
    <property type="evidence" value="ECO:0007669"/>
    <property type="project" value="TreeGrafter"/>
</dbReference>
<dbReference type="InterPro" id="IPR011249">
    <property type="entry name" value="Metalloenz_LuxS/M16"/>
</dbReference>
<keyword evidence="3" id="KW-0645">Protease</keyword>
<dbReference type="Pfam" id="PF16187">
    <property type="entry name" value="Peptidase_M16_M"/>
    <property type="match status" value="1"/>
</dbReference>
<keyword evidence="5" id="KW-0378">Hydrolase</keyword>
<dbReference type="SUPFAM" id="SSF63411">
    <property type="entry name" value="LuxS/MPP-like metallohydrolase"/>
    <property type="match status" value="4"/>
</dbReference>
<keyword evidence="6" id="KW-0862">Zinc</keyword>
<dbReference type="AlphaFoldDB" id="A0A4U5MKI8"/>
<keyword evidence="12" id="KW-1185">Reference proteome</keyword>
<gene>
    <name evidence="11" type="ORF">L596_022023</name>
</gene>
<accession>A0A4U5MKI8</accession>
<protein>
    <recommendedName>
        <fullName evidence="13">Peptidase M16 middle/third domain-containing protein</fullName>
    </recommendedName>
</protein>